<feature type="transmembrane region" description="Helical" evidence="6">
    <location>
        <begin position="26"/>
        <end position="50"/>
    </location>
</feature>
<reference evidence="7 8" key="1">
    <citation type="submission" date="2023-11" db="EMBL/GenBank/DDBJ databases">
        <title>An acidophilic fungus is an integral part of prey digestion in a carnivorous sundew plant.</title>
        <authorList>
            <person name="Tsai I.J."/>
        </authorList>
    </citation>
    <scope>NUCLEOTIDE SEQUENCE [LARGE SCALE GENOMIC DNA]</scope>
    <source>
        <strain evidence="7">169a</strain>
    </source>
</reference>
<accession>A0AAQ3LZ79</accession>
<dbReference type="Pfam" id="PF03619">
    <property type="entry name" value="Solute_trans_a"/>
    <property type="match status" value="1"/>
</dbReference>
<feature type="transmembrane region" description="Helical" evidence="6">
    <location>
        <begin position="215"/>
        <end position="240"/>
    </location>
</feature>
<gene>
    <name evidence="7" type="ORF">R9X50_00128400</name>
</gene>
<dbReference type="InterPro" id="IPR005178">
    <property type="entry name" value="Ostalpha/TMEM184C"/>
</dbReference>
<feature type="transmembrane region" description="Helical" evidence="6">
    <location>
        <begin position="62"/>
        <end position="83"/>
    </location>
</feature>
<evidence type="ECO:0000313" key="7">
    <source>
        <dbReference type="EMBL" id="WPG98493.1"/>
    </source>
</evidence>
<dbReference type="Proteomes" id="UP001303373">
    <property type="component" value="Chromosome 2"/>
</dbReference>
<dbReference type="AlphaFoldDB" id="A0AAQ3LZ79"/>
<dbReference type="EMBL" id="CP138581">
    <property type="protein sequence ID" value="WPG98493.1"/>
    <property type="molecule type" value="Genomic_DNA"/>
</dbReference>
<dbReference type="SMART" id="SM01417">
    <property type="entry name" value="Solute_trans_a"/>
    <property type="match status" value="1"/>
</dbReference>
<proteinExistence type="predicted"/>
<evidence type="ECO:0000313" key="8">
    <source>
        <dbReference type="Proteomes" id="UP001303373"/>
    </source>
</evidence>
<dbReference type="GO" id="GO:0016020">
    <property type="term" value="C:membrane"/>
    <property type="evidence" value="ECO:0007669"/>
    <property type="project" value="UniProtKB-SubCell"/>
</dbReference>
<feature type="region of interest" description="Disordered" evidence="5">
    <location>
        <begin position="391"/>
        <end position="453"/>
    </location>
</feature>
<organism evidence="7 8">
    <name type="scientific">Acrodontium crateriforme</name>
    <dbReference type="NCBI Taxonomy" id="150365"/>
    <lineage>
        <taxon>Eukaryota</taxon>
        <taxon>Fungi</taxon>
        <taxon>Dikarya</taxon>
        <taxon>Ascomycota</taxon>
        <taxon>Pezizomycotina</taxon>
        <taxon>Dothideomycetes</taxon>
        <taxon>Dothideomycetidae</taxon>
        <taxon>Mycosphaerellales</taxon>
        <taxon>Teratosphaeriaceae</taxon>
        <taxon>Acrodontium</taxon>
    </lineage>
</organism>
<evidence type="ECO:0000256" key="3">
    <source>
        <dbReference type="ARBA" id="ARBA00022989"/>
    </source>
</evidence>
<feature type="transmembrane region" description="Helical" evidence="6">
    <location>
        <begin position="142"/>
        <end position="161"/>
    </location>
</feature>
<evidence type="ECO:0008006" key="9">
    <source>
        <dbReference type="Google" id="ProtNLM"/>
    </source>
</evidence>
<keyword evidence="2 6" id="KW-0812">Transmembrane</keyword>
<protein>
    <recommendedName>
        <fullName evidence="9">DUF300-domain-containing protein</fullName>
    </recommendedName>
</protein>
<evidence type="ECO:0000256" key="4">
    <source>
        <dbReference type="ARBA" id="ARBA00023136"/>
    </source>
</evidence>
<feature type="transmembrane region" description="Helical" evidence="6">
    <location>
        <begin position="181"/>
        <end position="203"/>
    </location>
</feature>
<evidence type="ECO:0000256" key="5">
    <source>
        <dbReference type="SAM" id="MobiDB-lite"/>
    </source>
</evidence>
<keyword evidence="8" id="KW-1185">Reference proteome</keyword>
<evidence type="ECO:0000256" key="2">
    <source>
        <dbReference type="ARBA" id="ARBA00022692"/>
    </source>
</evidence>
<evidence type="ECO:0000256" key="6">
    <source>
        <dbReference type="SAM" id="Phobius"/>
    </source>
</evidence>
<name>A0AAQ3LZ79_9PEZI</name>
<keyword evidence="4 6" id="KW-0472">Membrane</keyword>
<feature type="transmembrane region" description="Helical" evidence="6">
    <location>
        <begin position="260"/>
        <end position="280"/>
    </location>
</feature>
<feature type="transmembrane region" description="Helical" evidence="6">
    <location>
        <begin position="95"/>
        <end position="113"/>
    </location>
</feature>
<sequence length="453" mass="50986">MGLLNGNCPVPDGVEDLSIQGSAHKAMSIVALVGLATTFAISVSLIIQHLRRYRLPKEQRQIIRIAFAPVVFAAVSFCEVLDYKIAQYIDPIGDLYEAFALCALFLLYTQFAVPNSTFNEEMFEAIKAQEEGKDLKFDWPRLTWIFTFQYPVVEILCIIIIEATTSTNTYCANSLSPKFGHIWATVLQSISVGAAVLSVYRYYGHMKNRLSARRAIAKLAAFKIIVGVRFFQTWIFSILIEHDVIKTSNTFSYGDLLWGLPNVMTCIETVLFSLGFWYAYSSTEYSSTARPTARRIAVPKAILHSLNPYDLFAGIGRAVGLVLHLQRTGGFNDWSEAKKQAKIDKKRAKMENKYAIQQPQRYQTLDGMESMTQPAQSHRRYQSEDTSYAMGNAQNMYHPPSNSPPMYEDSSNNYLMADVRRTRSPSPGELDGGRYERSSSPSGRTAVHGRDMV</sequence>
<comment type="subcellular location">
    <subcellularLocation>
        <location evidence="1">Membrane</location>
        <topology evidence="1">Multi-pass membrane protein</topology>
    </subcellularLocation>
</comment>
<dbReference type="PANTHER" id="PTHR23423">
    <property type="entry name" value="ORGANIC SOLUTE TRANSPORTER-RELATED"/>
    <property type="match status" value="1"/>
</dbReference>
<keyword evidence="3 6" id="KW-1133">Transmembrane helix</keyword>
<evidence type="ECO:0000256" key="1">
    <source>
        <dbReference type="ARBA" id="ARBA00004141"/>
    </source>
</evidence>